<comment type="caution">
    <text evidence="1">The sequence shown here is derived from an EMBL/GenBank/DDBJ whole genome shotgun (WGS) entry which is preliminary data.</text>
</comment>
<accession>A0AAV3YQ30</accession>
<dbReference type="GO" id="GO:0003964">
    <property type="term" value="F:RNA-directed DNA polymerase activity"/>
    <property type="evidence" value="ECO:0007669"/>
    <property type="project" value="UniProtKB-KW"/>
</dbReference>
<evidence type="ECO:0000313" key="2">
    <source>
        <dbReference type="Proteomes" id="UP000735302"/>
    </source>
</evidence>
<protein>
    <submittedName>
        <fullName evidence="1">Reverse transcriptase</fullName>
    </submittedName>
</protein>
<dbReference type="InterPro" id="IPR038269">
    <property type="entry name" value="SCAN_sf"/>
</dbReference>
<dbReference type="Proteomes" id="UP000735302">
    <property type="component" value="Unassembled WGS sequence"/>
</dbReference>
<keyword evidence="1" id="KW-0808">Transferase</keyword>
<organism evidence="1 2">
    <name type="scientific">Plakobranchus ocellatus</name>
    <dbReference type="NCBI Taxonomy" id="259542"/>
    <lineage>
        <taxon>Eukaryota</taxon>
        <taxon>Metazoa</taxon>
        <taxon>Spiralia</taxon>
        <taxon>Lophotrochozoa</taxon>
        <taxon>Mollusca</taxon>
        <taxon>Gastropoda</taxon>
        <taxon>Heterobranchia</taxon>
        <taxon>Euthyneura</taxon>
        <taxon>Panpulmonata</taxon>
        <taxon>Sacoglossa</taxon>
        <taxon>Placobranchoidea</taxon>
        <taxon>Plakobranchidae</taxon>
        <taxon>Plakobranchus</taxon>
    </lineage>
</organism>
<dbReference type="PANTHER" id="PTHR46888">
    <property type="entry name" value="ZINC KNUCKLE DOMAINCONTAINING PROTEIN-RELATED"/>
    <property type="match status" value="1"/>
</dbReference>
<keyword evidence="1" id="KW-0695">RNA-directed DNA polymerase</keyword>
<dbReference type="PANTHER" id="PTHR46888:SF1">
    <property type="entry name" value="RIBONUCLEASE H"/>
    <property type="match status" value="1"/>
</dbReference>
<dbReference type="AlphaFoldDB" id="A0AAV3YQ30"/>
<name>A0AAV3YQ30_9GAST</name>
<dbReference type="EMBL" id="BLXT01001319">
    <property type="protein sequence ID" value="GFN84505.1"/>
    <property type="molecule type" value="Genomic_DNA"/>
</dbReference>
<sequence>MGAKLGKSGDESAAWVEDKVDLYLERFERHAAAFGWHESEWASCLANLLQDEALSVFLSLSPTESADCQSMKWVLLWRFNCDRNGFRSKFLSVKPLADEDFRTFISRAKRYFDRWIELSAVSKLEGLSYLICSAIALQACDEDFVAYVKDRSLSDMVSLKAVASAYIDARPNKSFSKKPFVSFLPKLSLSLIVLWYVPMIRAIVIGLDHREVLAGEIILPRVTGHPVLRVTLV</sequence>
<gene>
    <name evidence="1" type="ORF">PoB_001101100</name>
</gene>
<reference evidence="1 2" key="1">
    <citation type="journal article" date="2021" name="Elife">
        <title>Chloroplast acquisition without the gene transfer in kleptoplastic sea slugs, Plakobranchus ocellatus.</title>
        <authorList>
            <person name="Maeda T."/>
            <person name="Takahashi S."/>
            <person name="Yoshida T."/>
            <person name="Shimamura S."/>
            <person name="Takaki Y."/>
            <person name="Nagai Y."/>
            <person name="Toyoda A."/>
            <person name="Suzuki Y."/>
            <person name="Arimoto A."/>
            <person name="Ishii H."/>
            <person name="Satoh N."/>
            <person name="Nishiyama T."/>
            <person name="Hasebe M."/>
            <person name="Maruyama T."/>
            <person name="Minagawa J."/>
            <person name="Obokata J."/>
            <person name="Shigenobu S."/>
        </authorList>
    </citation>
    <scope>NUCLEOTIDE SEQUENCE [LARGE SCALE GENOMIC DNA]</scope>
</reference>
<evidence type="ECO:0000313" key="1">
    <source>
        <dbReference type="EMBL" id="GFN84505.1"/>
    </source>
</evidence>
<keyword evidence="2" id="KW-1185">Reference proteome</keyword>
<dbReference type="Gene3D" id="1.10.4020.10">
    <property type="entry name" value="DNA breaking-rejoining enzymes"/>
    <property type="match status" value="1"/>
</dbReference>
<keyword evidence="1" id="KW-0548">Nucleotidyltransferase</keyword>
<proteinExistence type="predicted"/>